<proteinExistence type="predicted"/>
<protein>
    <submittedName>
        <fullName evidence="1">Uncharacterized protein</fullName>
    </submittedName>
</protein>
<evidence type="ECO:0000313" key="1">
    <source>
        <dbReference type="EMBL" id="KRR20750.1"/>
    </source>
</evidence>
<gene>
    <name evidence="1" type="ORF">CQ13_31930</name>
</gene>
<name>A0A0R3MME7_9BRAD</name>
<sequence>MRLELFCYQMKWRKSRRRVLKVSDEIKSAVQRQGYHVGSLRATKAPMTKIEYVPAHHGIPTLSAAPAE</sequence>
<dbReference type="AlphaFoldDB" id="A0A0R3MME7"/>
<dbReference type="EMBL" id="LLYA01000176">
    <property type="protein sequence ID" value="KRR20750.1"/>
    <property type="molecule type" value="Genomic_DNA"/>
</dbReference>
<accession>A0A0R3MME7</accession>
<dbReference type="Proteomes" id="UP000052023">
    <property type="component" value="Unassembled WGS sequence"/>
</dbReference>
<reference evidence="1 2" key="1">
    <citation type="submission" date="2014-03" db="EMBL/GenBank/DDBJ databases">
        <title>Bradyrhizobium valentinum sp. nov., isolated from effective nodules of Lupinus mariae-josephae, a lupine endemic of basic-lime soils in Eastern Spain.</title>
        <authorList>
            <person name="Duran D."/>
            <person name="Rey L."/>
            <person name="Navarro A."/>
            <person name="Busquets A."/>
            <person name="Imperial J."/>
            <person name="Ruiz-Argueso T."/>
        </authorList>
    </citation>
    <scope>NUCLEOTIDE SEQUENCE [LARGE SCALE GENOMIC DNA]</scope>
    <source>
        <strain evidence="1 2">Ro19</strain>
    </source>
</reference>
<comment type="caution">
    <text evidence="1">The sequence shown here is derived from an EMBL/GenBank/DDBJ whole genome shotgun (WGS) entry which is preliminary data.</text>
</comment>
<organism evidence="1 2">
    <name type="scientific">Bradyrhizobium retamae</name>
    <dbReference type="NCBI Taxonomy" id="1300035"/>
    <lineage>
        <taxon>Bacteria</taxon>
        <taxon>Pseudomonadati</taxon>
        <taxon>Pseudomonadota</taxon>
        <taxon>Alphaproteobacteria</taxon>
        <taxon>Hyphomicrobiales</taxon>
        <taxon>Nitrobacteraceae</taxon>
        <taxon>Bradyrhizobium</taxon>
    </lineage>
</organism>
<keyword evidence="2" id="KW-1185">Reference proteome</keyword>
<evidence type="ECO:0000313" key="2">
    <source>
        <dbReference type="Proteomes" id="UP000052023"/>
    </source>
</evidence>